<dbReference type="InterPro" id="IPR029044">
    <property type="entry name" value="Nucleotide-diphossugar_trans"/>
</dbReference>
<comment type="caution">
    <text evidence="2">The sequence shown here is derived from an EMBL/GenBank/DDBJ whole genome shotgun (WGS) entry which is preliminary data.</text>
</comment>
<dbReference type="Pfam" id="PF05159">
    <property type="entry name" value="Capsule_synth"/>
    <property type="match status" value="1"/>
</dbReference>
<protein>
    <recommendedName>
        <fullName evidence="1">Glycosyltransferase 2-like prokaryotic type domain-containing protein</fullName>
    </recommendedName>
</protein>
<dbReference type="AlphaFoldDB" id="A0A0N1EDP4"/>
<dbReference type="GO" id="GO:0000271">
    <property type="term" value="P:polysaccharide biosynthetic process"/>
    <property type="evidence" value="ECO:0007669"/>
    <property type="project" value="InterPro"/>
</dbReference>
<evidence type="ECO:0000313" key="3">
    <source>
        <dbReference type="Proteomes" id="UP000037997"/>
    </source>
</evidence>
<organism evidence="2 3">
    <name type="scientific">Helicobacter pullorum</name>
    <dbReference type="NCBI Taxonomy" id="35818"/>
    <lineage>
        <taxon>Bacteria</taxon>
        <taxon>Pseudomonadati</taxon>
        <taxon>Campylobacterota</taxon>
        <taxon>Epsilonproteobacteria</taxon>
        <taxon>Campylobacterales</taxon>
        <taxon>Helicobacteraceae</taxon>
        <taxon>Helicobacter</taxon>
    </lineage>
</organism>
<dbReference type="InterPro" id="IPR019290">
    <property type="entry name" value="GlycosylTrfase-like_prok"/>
</dbReference>
<sequence length="743" mass="86985">MALLSIIIPFGTSKERPYIKERVIQKARKYKSNEKVEYIFVEGFSSLVCKEIPLIIAECGHEYYKDEKQQKMGAYSLGQCRNLGVMYANSPAVMALDVDCYLSQKNLEKLLEIIQIKGIDRNPNAFLVLPCAYLKEEGNEFLLSKPEEMWDSLVGFDVQSGANKLVKFYSPASSSMVLNRHKYLEIGGNDNAYIGHGYEDFDFMMRVFKSCAVFEKMPMNLDFDFRNWCFDSFKGFRAWFSIVGNEMAAFGIYLYHFWHIEPNQNNYLDNRELNHQKFYKNLKRFNNLHDGPDCLQDKRALGNKILVFTPENSSVFRCLRGISIYLGEIVCKREFEFFSGDEFLEQKFMNFCLNSRISYVLFPNPYGNTMRLSIYEFVRKMGINYICWDRGALPDSWFFDTNGFNYDSSSYDEKHWNKPLSIEDKEATEKYINELLVGKNTLESQGDSLGVLELRRKLGIRHKRVVFVPLQVHTDKVIEYFTYEPFSFWGFLEIINKIAGELANDDVVFLAKKHPLMLEVNKEKYPNLTFVADNTNFLDLLNLCDMTVMINSGVGMYAMMNEKPCVLCGNAFYRFSKLNLQAKDEAELKRHIVDILENGFSFDRDKMLRFIRYLKNEFYSYGVSTKELVKDEKNNKTFHRTKGIDFYKIRFCGEKLLECESVERFAYKLNNFAYKPYLYEIKNVFPKMANAKSVVATQVAKKVSNEISHTKFYRLFRKLITRPKDFVMDSKKPLMKPIKLLVR</sequence>
<dbReference type="RefSeq" id="WP_054197731.1">
    <property type="nucleotide sequence ID" value="NZ_JNOC01000017.1"/>
</dbReference>
<proteinExistence type="predicted"/>
<reference evidence="2 3" key="1">
    <citation type="submission" date="2014-06" db="EMBL/GenBank/DDBJ databases">
        <title>Helicobacter pullorum isolates in fresh chicken meat - phenotypic and genotypic features.</title>
        <authorList>
            <person name="Borges V."/>
            <person name="Santos A."/>
            <person name="Correia C.B."/>
            <person name="Saraiva M."/>
            <person name="Menard A."/>
            <person name="Vieira L."/>
            <person name="Sampaio D.A."/>
            <person name="Gomes J.P."/>
            <person name="Oleastro M."/>
        </authorList>
    </citation>
    <scope>NUCLEOTIDE SEQUENCE [LARGE SCALE GENOMIC DNA]</scope>
    <source>
        <strain evidence="2 3">229334/12</strain>
    </source>
</reference>
<dbReference type="Gene3D" id="3.90.550.10">
    <property type="entry name" value="Spore Coat Polysaccharide Biosynthesis Protein SpsA, Chain A"/>
    <property type="match status" value="1"/>
</dbReference>
<dbReference type="Proteomes" id="UP000037997">
    <property type="component" value="Unassembled WGS sequence"/>
</dbReference>
<feature type="domain" description="Glycosyltransferase 2-like prokaryotic type" evidence="1">
    <location>
        <begin position="5"/>
        <end position="283"/>
    </location>
</feature>
<dbReference type="Gene3D" id="3.40.50.12580">
    <property type="match status" value="1"/>
</dbReference>
<dbReference type="STRING" id="35818.HPU229336_08980"/>
<dbReference type="GO" id="GO:0015774">
    <property type="term" value="P:polysaccharide transport"/>
    <property type="evidence" value="ECO:0007669"/>
    <property type="project" value="InterPro"/>
</dbReference>
<name>A0A0N1EDP4_9HELI</name>
<dbReference type="SUPFAM" id="SSF53448">
    <property type="entry name" value="Nucleotide-diphospho-sugar transferases"/>
    <property type="match status" value="1"/>
</dbReference>
<dbReference type="InterPro" id="IPR007833">
    <property type="entry name" value="Capsule_polysaccharide_synth"/>
</dbReference>
<gene>
    <name evidence="2" type="ORF">HPU229334_03510</name>
</gene>
<dbReference type="InterPro" id="IPR043148">
    <property type="entry name" value="TagF_C"/>
</dbReference>
<evidence type="ECO:0000259" key="1">
    <source>
        <dbReference type="Pfam" id="PF10111"/>
    </source>
</evidence>
<accession>A0A0N1EDP4</accession>
<dbReference type="EMBL" id="JNOC01000017">
    <property type="protein sequence ID" value="KPH56124.1"/>
    <property type="molecule type" value="Genomic_DNA"/>
</dbReference>
<dbReference type="PATRIC" id="fig|35818.11.peg.694"/>
<evidence type="ECO:0000313" key="2">
    <source>
        <dbReference type="EMBL" id="KPH56124.1"/>
    </source>
</evidence>
<dbReference type="Pfam" id="PF10111">
    <property type="entry name" value="Glyco_tranf_2_2"/>
    <property type="match status" value="1"/>
</dbReference>